<evidence type="ECO:0000256" key="1">
    <source>
        <dbReference type="ARBA" id="ARBA00023125"/>
    </source>
</evidence>
<feature type="domain" description="C3H1-type" evidence="4">
    <location>
        <begin position="404"/>
        <end position="432"/>
    </location>
</feature>
<evidence type="ECO:0000256" key="2">
    <source>
        <dbReference type="PROSITE-ProRule" id="PRU00723"/>
    </source>
</evidence>
<dbReference type="GO" id="GO:0003677">
    <property type="term" value="F:DNA binding"/>
    <property type="evidence" value="ECO:0007669"/>
    <property type="project" value="UniProtKB-KW"/>
</dbReference>
<sequence>MRGFQKSKRVYWAPDADLCQTKLFLSEESPSQVGLDVQDHLQAKASWLPHPIGTATDDILPPGFEGSQPPNHLHIRVSEVPVIKWRSPPRLILNLAWQVVAGEESEEVEAQNQRELRVLEAVYPRPSAIPPNPNFSVDAEDSQHNDHNVLLIPMIPIEDEDAADNPADIAGPSNMPMSSQPQLLASGIPTSQCSISNIPHTAVTNKLVAGAHLAIEHDVVAAASAAFTAINKSNEHGGLIDHDLLIKILSNPQLIEKLTSDNGSMSSAQTTAKATAPFVPLSGPPPPPPPAAPSHLHINGIEANAPSSLAATPSGPYYAQPNGVGLGITSNSRGSSAVVPMGIPAASVPSAGASQAKDVNYYKKLIQQHGGERQEAPQQFVGRYNQQIGTNKDLVNPKPRDSRPKIMKPCIYFNSSRGCRNGANCAYQHDASSQQRGSSISEAQSAKRMKMDREISS</sequence>
<name>A0A2P2JM22_RHIMU</name>
<evidence type="ECO:0000313" key="5">
    <source>
        <dbReference type="EMBL" id="MBW94514.1"/>
    </source>
</evidence>
<dbReference type="AlphaFoldDB" id="A0A2P2JM22"/>
<evidence type="ECO:0000259" key="4">
    <source>
        <dbReference type="PROSITE" id="PS50103"/>
    </source>
</evidence>
<dbReference type="PROSITE" id="PS50103">
    <property type="entry name" value="ZF_C3H1"/>
    <property type="match status" value="1"/>
</dbReference>
<keyword evidence="2" id="KW-0479">Metal-binding</keyword>
<keyword evidence="1" id="KW-0238">DNA-binding</keyword>
<evidence type="ECO:0000256" key="3">
    <source>
        <dbReference type="SAM" id="MobiDB-lite"/>
    </source>
</evidence>
<keyword evidence="2" id="KW-0863">Zinc-finger</keyword>
<feature type="compositionally biased region" description="Polar residues" evidence="3">
    <location>
        <begin position="430"/>
        <end position="444"/>
    </location>
</feature>
<dbReference type="PANTHER" id="PTHR33400">
    <property type="entry name" value="ZINC FINGER CCCH DOMAIN-CONTAINING PROTEIN 6-RELATED"/>
    <property type="match status" value="1"/>
</dbReference>
<proteinExistence type="predicted"/>
<dbReference type="GO" id="GO:0008270">
    <property type="term" value="F:zinc ion binding"/>
    <property type="evidence" value="ECO:0007669"/>
    <property type="project" value="UniProtKB-KW"/>
</dbReference>
<feature type="region of interest" description="Disordered" evidence="3">
    <location>
        <begin position="429"/>
        <end position="457"/>
    </location>
</feature>
<accession>A0A2P2JM22</accession>
<reference evidence="5" key="1">
    <citation type="submission" date="2018-02" db="EMBL/GenBank/DDBJ databases">
        <title>Rhizophora mucronata_Transcriptome.</title>
        <authorList>
            <person name="Meera S.P."/>
            <person name="Sreeshan A."/>
            <person name="Augustine A."/>
        </authorList>
    </citation>
    <scope>NUCLEOTIDE SEQUENCE</scope>
    <source>
        <tissue evidence="5">Leaf</tissue>
    </source>
</reference>
<keyword evidence="2" id="KW-0862">Zinc</keyword>
<protein>
    <recommendedName>
        <fullName evidence="4">C3H1-type domain-containing protein</fullName>
    </recommendedName>
</protein>
<dbReference type="EMBL" id="GGEC01014031">
    <property type="protein sequence ID" value="MBW94514.1"/>
    <property type="molecule type" value="Transcribed_RNA"/>
</dbReference>
<feature type="zinc finger region" description="C3H1-type" evidence="2">
    <location>
        <begin position="404"/>
        <end position="432"/>
    </location>
</feature>
<organism evidence="5">
    <name type="scientific">Rhizophora mucronata</name>
    <name type="common">Asiatic mangrove</name>
    <dbReference type="NCBI Taxonomy" id="61149"/>
    <lineage>
        <taxon>Eukaryota</taxon>
        <taxon>Viridiplantae</taxon>
        <taxon>Streptophyta</taxon>
        <taxon>Embryophyta</taxon>
        <taxon>Tracheophyta</taxon>
        <taxon>Spermatophyta</taxon>
        <taxon>Magnoliopsida</taxon>
        <taxon>eudicotyledons</taxon>
        <taxon>Gunneridae</taxon>
        <taxon>Pentapetalae</taxon>
        <taxon>rosids</taxon>
        <taxon>fabids</taxon>
        <taxon>Malpighiales</taxon>
        <taxon>Rhizophoraceae</taxon>
        <taxon>Rhizophora</taxon>
    </lineage>
</organism>
<dbReference type="InterPro" id="IPR000571">
    <property type="entry name" value="Znf_CCCH"/>
</dbReference>
<dbReference type="PANTHER" id="PTHR33400:SF2">
    <property type="entry name" value="ZINC FINGER CCCH DOMAIN-CONTAINING PROTEIN 6"/>
    <property type="match status" value="1"/>
</dbReference>